<organism evidence="1 2">
    <name type="scientific">Nocardioides zeae</name>
    <dbReference type="NCBI Taxonomy" id="1457234"/>
    <lineage>
        <taxon>Bacteria</taxon>
        <taxon>Bacillati</taxon>
        <taxon>Actinomycetota</taxon>
        <taxon>Actinomycetes</taxon>
        <taxon>Propionibacteriales</taxon>
        <taxon>Nocardioidaceae</taxon>
        <taxon>Nocardioides</taxon>
    </lineage>
</organism>
<dbReference type="Proteomes" id="UP001261666">
    <property type="component" value="Unassembled WGS sequence"/>
</dbReference>
<dbReference type="EMBL" id="JAVIZJ010000007">
    <property type="protein sequence ID" value="MDR6210970.1"/>
    <property type="molecule type" value="Genomic_DNA"/>
</dbReference>
<proteinExistence type="predicted"/>
<reference evidence="1" key="1">
    <citation type="submission" date="2023-08" db="EMBL/GenBank/DDBJ databases">
        <title>Functional and genomic diversity of the sorghum phyllosphere microbiome.</title>
        <authorList>
            <person name="Shade A."/>
        </authorList>
    </citation>
    <scope>NUCLEOTIDE SEQUENCE</scope>
    <source>
        <strain evidence="1">SORGH_AS_0885</strain>
    </source>
</reference>
<gene>
    <name evidence="1" type="ORF">QE364_002689</name>
</gene>
<protein>
    <submittedName>
        <fullName evidence="1">Uncharacterized protein YfeS</fullName>
    </submittedName>
</protein>
<evidence type="ECO:0000313" key="1">
    <source>
        <dbReference type="EMBL" id="MDR6210970.1"/>
    </source>
</evidence>
<accession>A0ACC6IJW6</accession>
<evidence type="ECO:0000313" key="2">
    <source>
        <dbReference type="Proteomes" id="UP001261666"/>
    </source>
</evidence>
<sequence>MTLSGRRGLASVRRMATSSRFLDGLDGLARATSHPAYVAVAPDWFWAADDPRAPFGSDDGHDTLRHLEEYFFDGGSDDEVPGALVELLDDWALVPEELWDAAPETVVAWLDADEPHVRFLHGEIDAYVAAAVAHFKVAGGVHPQLRAWAERACALLATVVDPWEQRAYGAGPGRYDERVAAVRTVLAATPAVG</sequence>
<name>A0ACC6IJW6_9ACTN</name>
<comment type="caution">
    <text evidence="1">The sequence shown here is derived from an EMBL/GenBank/DDBJ whole genome shotgun (WGS) entry which is preliminary data.</text>
</comment>
<keyword evidence="2" id="KW-1185">Reference proteome</keyword>